<evidence type="ECO:0000313" key="3">
    <source>
        <dbReference type="Proteomes" id="UP000327458"/>
    </source>
</evidence>
<dbReference type="Proteomes" id="UP000327458">
    <property type="component" value="Unassembled WGS sequence"/>
</dbReference>
<proteinExistence type="predicted"/>
<dbReference type="Gene3D" id="3.40.50.360">
    <property type="match status" value="1"/>
</dbReference>
<dbReference type="InterPro" id="IPR026816">
    <property type="entry name" value="Flavodoxin_dom"/>
</dbReference>
<dbReference type="AlphaFoldDB" id="A0A5M8IF71"/>
<feature type="domain" description="Flavodoxin" evidence="1">
    <location>
        <begin position="5"/>
        <end position="126"/>
    </location>
</feature>
<protein>
    <submittedName>
        <fullName evidence="2">Protochlorophyllide oxidoreductase</fullName>
    </submittedName>
</protein>
<organism evidence="2 3">
    <name type="scientific">Chlorobium phaeovibrioides</name>
    <dbReference type="NCBI Taxonomy" id="1094"/>
    <lineage>
        <taxon>Bacteria</taxon>
        <taxon>Pseudomonadati</taxon>
        <taxon>Chlorobiota</taxon>
        <taxon>Chlorobiia</taxon>
        <taxon>Chlorobiales</taxon>
        <taxon>Chlorobiaceae</taxon>
        <taxon>Chlorobium/Pelodictyon group</taxon>
        <taxon>Chlorobium</taxon>
    </lineage>
</organism>
<dbReference type="Pfam" id="PF12724">
    <property type="entry name" value="Flavodoxin_5"/>
    <property type="match status" value="1"/>
</dbReference>
<dbReference type="EMBL" id="VMRG01000001">
    <property type="protein sequence ID" value="KAA6232949.1"/>
    <property type="molecule type" value="Genomic_DNA"/>
</dbReference>
<dbReference type="SUPFAM" id="SSF52218">
    <property type="entry name" value="Flavoproteins"/>
    <property type="match status" value="1"/>
</dbReference>
<sequence>MKAIILYDSRSEGGSTDRLVDAIGQKLAGKGMDVEKARCRAQADYSFISEFDLVIMGAPVYYLMVSSQLLGALIQSNLSNMLKNKNTALFLACGSPQPMAELLYMPQMKMNLQGSRILAEKVFAPAETSDMEVIGEYVDTIYAEWLKEEERRGKRK</sequence>
<comment type="caution">
    <text evidence="2">The sequence shown here is derived from an EMBL/GenBank/DDBJ whole genome shotgun (WGS) entry which is preliminary data.</text>
</comment>
<gene>
    <name evidence="2" type="ORF">FP507_07735</name>
</gene>
<dbReference type="OMA" id="IMGAPIY"/>
<accession>A0A5M8IF71</accession>
<reference evidence="2 3" key="1">
    <citation type="submission" date="2019-07" db="EMBL/GenBank/DDBJ databases">
        <title>Draft genome Sequence of Chlorobium phaeovibrioides sp. strain PhvTcv-s14, from the Phylum Chlorobi.</title>
        <authorList>
            <person name="Babenko V."/>
            <person name="Boldyreva D."/>
            <person name="Kanygina A."/>
            <person name="Selezneva O."/>
            <person name="Akopiyan T."/>
            <person name="Lunina O."/>
        </authorList>
    </citation>
    <scope>NUCLEOTIDE SEQUENCE [LARGE SCALE GENOMIC DNA]</scope>
    <source>
        <strain evidence="2 3">GrTcv12</strain>
    </source>
</reference>
<evidence type="ECO:0000259" key="1">
    <source>
        <dbReference type="Pfam" id="PF12724"/>
    </source>
</evidence>
<dbReference type="RefSeq" id="WP_011890546.1">
    <property type="nucleotide sequence ID" value="NZ_RXYJ01000005.1"/>
</dbReference>
<evidence type="ECO:0000313" key="2">
    <source>
        <dbReference type="EMBL" id="KAA6232949.1"/>
    </source>
</evidence>
<dbReference type="InterPro" id="IPR029039">
    <property type="entry name" value="Flavoprotein-like_sf"/>
</dbReference>
<name>A0A5M8IF71_CHLPH</name>